<keyword evidence="5" id="KW-0031">Aminopeptidase</keyword>
<dbReference type="PANTHER" id="PTHR11963:SF37">
    <property type="entry name" value="CYTOSOL AMINOPEPTIDASE DOMAIN-CONTAINING PROTEIN"/>
    <property type="match status" value="1"/>
</dbReference>
<dbReference type="InterPro" id="IPR023042">
    <property type="entry name" value="Peptidase_M17_leu_NH2_pept"/>
</dbReference>
<dbReference type="InterPro" id="IPR008283">
    <property type="entry name" value="Peptidase_M17_N"/>
</dbReference>
<dbReference type="InterPro" id="IPR011356">
    <property type="entry name" value="Leucine_aapep/pepB"/>
</dbReference>
<comment type="catalytic activity">
    <reaction evidence="1">
        <text>Release of an N-terminal amino acid, Xaa-|-Yaa-, in which Xaa is preferably Leu, but may be other amino acids including Pro although not Arg or Lys, and Yaa may be Pro. Amino acid amides and methyl esters are also readily hydrolyzed, but rates on arylamides are exceedingly low.</text>
        <dbReference type="EC" id="3.4.11.1"/>
    </reaction>
</comment>
<organism evidence="9 10">
    <name type="scientific">Panicum virgatum</name>
    <name type="common">Blackwell switchgrass</name>
    <dbReference type="NCBI Taxonomy" id="38727"/>
    <lineage>
        <taxon>Eukaryota</taxon>
        <taxon>Viridiplantae</taxon>
        <taxon>Streptophyta</taxon>
        <taxon>Embryophyta</taxon>
        <taxon>Tracheophyta</taxon>
        <taxon>Spermatophyta</taxon>
        <taxon>Magnoliopsida</taxon>
        <taxon>Liliopsida</taxon>
        <taxon>Poales</taxon>
        <taxon>Poaceae</taxon>
        <taxon>PACMAD clade</taxon>
        <taxon>Panicoideae</taxon>
        <taxon>Panicodae</taxon>
        <taxon>Paniceae</taxon>
        <taxon>Panicinae</taxon>
        <taxon>Panicum</taxon>
        <taxon>Panicum sect. Hiantes</taxon>
    </lineage>
</organism>
<evidence type="ECO:0000256" key="1">
    <source>
        <dbReference type="ARBA" id="ARBA00000135"/>
    </source>
</evidence>
<accession>A0A8T0X194</accession>
<dbReference type="SUPFAM" id="SSF53187">
    <property type="entry name" value="Zn-dependent exopeptidases"/>
    <property type="match status" value="1"/>
</dbReference>
<keyword evidence="7" id="KW-0378">Hydrolase</keyword>
<evidence type="ECO:0000313" key="9">
    <source>
        <dbReference type="EMBL" id="KAG2651094.1"/>
    </source>
</evidence>
<dbReference type="PRINTS" id="PR00481">
    <property type="entry name" value="LAMNOPPTDASE"/>
</dbReference>
<comment type="caution">
    <text evidence="9">The sequence shown here is derived from an EMBL/GenBank/DDBJ whole genome shotgun (WGS) entry which is preliminary data.</text>
</comment>
<dbReference type="Gene3D" id="3.40.630.10">
    <property type="entry name" value="Zn peptidases"/>
    <property type="match status" value="1"/>
</dbReference>
<keyword evidence="10" id="KW-1185">Reference proteome</keyword>
<dbReference type="GO" id="GO:0070006">
    <property type="term" value="F:metalloaminopeptidase activity"/>
    <property type="evidence" value="ECO:0007669"/>
    <property type="project" value="InterPro"/>
</dbReference>
<evidence type="ECO:0000256" key="3">
    <source>
        <dbReference type="ARBA" id="ARBA00009528"/>
    </source>
</evidence>
<dbReference type="GO" id="GO:0005737">
    <property type="term" value="C:cytoplasm"/>
    <property type="evidence" value="ECO:0007669"/>
    <property type="project" value="InterPro"/>
</dbReference>
<evidence type="ECO:0000256" key="6">
    <source>
        <dbReference type="ARBA" id="ARBA00022670"/>
    </source>
</evidence>
<dbReference type="Pfam" id="PF00883">
    <property type="entry name" value="Peptidase_M17"/>
    <property type="match status" value="1"/>
</dbReference>
<evidence type="ECO:0000259" key="8">
    <source>
        <dbReference type="PROSITE" id="PS00631"/>
    </source>
</evidence>
<dbReference type="HAMAP" id="MF_00181">
    <property type="entry name" value="Cytosol_peptidase_M17"/>
    <property type="match status" value="1"/>
</dbReference>
<evidence type="ECO:0000256" key="4">
    <source>
        <dbReference type="ARBA" id="ARBA00011867"/>
    </source>
</evidence>
<name>A0A8T0X194_PANVG</name>
<feature type="domain" description="Cytosol aminopeptidase" evidence="8">
    <location>
        <begin position="356"/>
        <end position="363"/>
    </location>
</feature>
<evidence type="ECO:0000313" key="10">
    <source>
        <dbReference type="Proteomes" id="UP000823388"/>
    </source>
</evidence>
<proteinExistence type="inferred from homology"/>
<dbReference type="GO" id="GO:0006508">
    <property type="term" value="P:proteolysis"/>
    <property type="evidence" value="ECO:0007669"/>
    <property type="project" value="UniProtKB-KW"/>
</dbReference>
<gene>
    <name evidence="9" type="ORF">PVAP13_1NG211800</name>
</gene>
<dbReference type="InterPro" id="IPR000819">
    <property type="entry name" value="Peptidase_M17_C"/>
</dbReference>
<comment type="similarity">
    <text evidence="3">Belongs to the peptidase M17 family.</text>
</comment>
<dbReference type="AlphaFoldDB" id="A0A8T0X194"/>
<dbReference type="PROSITE" id="PS00631">
    <property type="entry name" value="CYTOSOL_AP"/>
    <property type="match status" value="1"/>
</dbReference>
<keyword evidence="6" id="KW-0645">Protease</keyword>
<dbReference type="PANTHER" id="PTHR11963">
    <property type="entry name" value="LEUCINE AMINOPEPTIDASE-RELATED"/>
    <property type="match status" value="1"/>
</dbReference>
<dbReference type="GO" id="GO:0030145">
    <property type="term" value="F:manganese ion binding"/>
    <property type="evidence" value="ECO:0007669"/>
    <property type="project" value="InterPro"/>
</dbReference>
<evidence type="ECO:0000256" key="2">
    <source>
        <dbReference type="ARBA" id="ARBA00001585"/>
    </source>
</evidence>
<dbReference type="Gene3D" id="3.40.220.10">
    <property type="entry name" value="Leucine Aminopeptidase, subunit E, domain 1"/>
    <property type="match status" value="1"/>
</dbReference>
<comment type="subunit">
    <text evidence="4">Homohexamer (dimer of homotrimers).</text>
</comment>
<dbReference type="CDD" id="cd00433">
    <property type="entry name" value="Peptidase_M17"/>
    <property type="match status" value="1"/>
</dbReference>
<dbReference type="NCBIfam" id="NF002076">
    <property type="entry name" value="PRK00913.2-3"/>
    <property type="match status" value="1"/>
</dbReference>
<evidence type="ECO:0000256" key="7">
    <source>
        <dbReference type="ARBA" id="ARBA00022801"/>
    </source>
</evidence>
<dbReference type="Proteomes" id="UP000823388">
    <property type="component" value="Chromosome 1N"/>
</dbReference>
<comment type="catalytic activity">
    <reaction evidence="2">
        <text>Release of N-terminal proline from a peptide.</text>
        <dbReference type="EC" id="3.4.11.5"/>
    </reaction>
</comment>
<dbReference type="InterPro" id="IPR043472">
    <property type="entry name" value="Macro_dom-like"/>
</dbReference>
<dbReference type="SUPFAM" id="SSF52949">
    <property type="entry name" value="Macro domain-like"/>
    <property type="match status" value="1"/>
</dbReference>
<dbReference type="Pfam" id="PF02789">
    <property type="entry name" value="Peptidase_M17_N"/>
    <property type="match status" value="1"/>
</dbReference>
<reference evidence="9" key="1">
    <citation type="submission" date="2020-05" db="EMBL/GenBank/DDBJ databases">
        <title>WGS assembly of Panicum virgatum.</title>
        <authorList>
            <person name="Lovell J.T."/>
            <person name="Jenkins J."/>
            <person name="Shu S."/>
            <person name="Juenger T.E."/>
            <person name="Schmutz J."/>
        </authorList>
    </citation>
    <scope>NUCLEOTIDE SEQUENCE</scope>
    <source>
        <strain evidence="9">AP13</strain>
    </source>
</reference>
<protein>
    <recommendedName>
        <fullName evidence="8">Cytosol aminopeptidase domain-containing protein</fullName>
    </recommendedName>
</protein>
<sequence>MGDTATAAAPTLGLTRPNAVDPSQVTFAAKDVEFSGWNGDILAVAVTEKDLQPGAPDSKFENAVLNRLDGQLGGLLSAAAAEEDFTGKPGQSVVLRVQGQAFKRVALIGFVAHNAACLQGLGELVASVAKAAKASSAAIVLASPSVIQGQFKLNAAAAIASGTVLGLHEDTRYKSEWKKVHLKQVDLIGMGSGPEVDQKLKHANHVSSGVMLGRDLVNSPANVLTPDAEKCRELKMGAYLGVAAASANPPHFIHLCYKPTGGNVKRKLAIVGKGLTFDSGGYNIKAVPIATIELMKWDMGGSAAVFGAAKALGQIKPPGVEVHFIAAACENMISGTGMRPGDIVTASNGKTIEVDNTDAEGRLTLADALVYACNQGVDKVIDLATLTGAMRVALGPSIAGIFTPSDELAEEFVGASEVSGEKFWRLPMEESYWEDMKSGIADMLNTGPMQPKGGAITAALFLKQFVDEKIQWMHIDIAGTVWSHKKRGATGFGVATLVEWVLKNSSS</sequence>
<dbReference type="EMBL" id="CM029038">
    <property type="protein sequence ID" value="KAG2651094.1"/>
    <property type="molecule type" value="Genomic_DNA"/>
</dbReference>
<evidence type="ECO:0000256" key="5">
    <source>
        <dbReference type="ARBA" id="ARBA00022438"/>
    </source>
</evidence>